<dbReference type="VEuPathDB" id="FungiDB:TSTA_024550"/>
<gene>
    <name evidence="1" type="ORF">TSTA_024550</name>
</gene>
<dbReference type="STRING" id="441959.B8M4D6"/>
<dbReference type="EMBL" id="EQ962654">
    <property type="protein sequence ID" value="EED19131.1"/>
    <property type="molecule type" value="Genomic_DNA"/>
</dbReference>
<evidence type="ECO:0000313" key="2">
    <source>
        <dbReference type="Proteomes" id="UP000001745"/>
    </source>
</evidence>
<evidence type="ECO:0000313" key="1">
    <source>
        <dbReference type="EMBL" id="EED19131.1"/>
    </source>
</evidence>
<dbReference type="InParanoid" id="B8M4D6"/>
<keyword evidence="2" id="KW-1185">Reference proteome</keyword>
<dbReference type="AlphaFoldDB" id="B8M4D6"/>
<accession>B8M4D6</accession>
<proteinExistence type="predicted"/>
<sequence>MIILSFLSTFDNGQTIALVIVSISECRGSYSLQSDPEAQLIGQDLWEGYGNTNGTGAMPRPSGIIFVNGGFQYRKHNWKAILFVPDFHVTFTL</sequence>
<dbReference type="OrthoDB" id="6020543at2759"/>
<dbReference type="Proteomes" id="UP000001745">
    <property type="component" value="Unassembled WGS sequence"/>
</dbReference>
<dbReference type="RefSeq" id="XP_002479565.1">
    <property type="nucleotide sequence ID" value="XM_002479520.1"/>
</dbReference>
<dbReference type="GeneID" id="8097986"/>
<name>B8M4D6_TALSN</name>
<organism evidence="1 2">
    <name type="scientific">Talaromyces stipitatus (strain ATCC 10500 / CBS 375.48 / QM 6759 / NRRL 1006)</name>
    <name type="common">Penicillium stipitatum</name>
    <dbReference type="NCBI Taxonomy" id="441959"/>
    <lineage>
        <taxon>Eukaryota</taxon>
        <taxon>Fungi</taxon>
        <taxon>Dikarya</taxon>
        <taxon>Ascomycota</taxon>
        <taxon>Pezizomycotina</taxon>
        <taxon>Eurotiomycetes</taxon>
        <taxon>Eurotiomycetidae</taxon>
        <taxon>Eurotiales</taxon>
        <taxon>Trichocomaceae</taxon>
        <taxon>Talaromyces</taxon>
        <taxon>Talaromyces sect. Talaromyces</taxon>
    </lineage>
</organism>
<dbReference type="PhylomeDB" id="B8M4D6"/>
<reference evidence="2" key="1">
    <citation type="journal article" date="2015" name="Genome Announc.">
        <title>Genome sequence of the AIDS-associated pathogen Penicillium marneffei (ATCC18224) and its near taxonomic relative Talaromyces stipitatus (ATCC10500).</title>
        <authorList>
            <person name="Nierman W.C."/>
            <person name="Fedorova-Abrams N.D."/>
            <person name="Andrianopoulos A."/>
        </authorList>
    </citation>
    <scope>NUCLEOTIDE SEQUENCE [LARGE SCALE GENOMIC DNA]</scope>
    <source>
        <strain evidence="2">ATCC 10500 / CBS 375.48 / QM 6759 / NRRL 1006</strain>
    </source>
</reference>
<protein>
    <submittedName>
        <fullName evidence="1">Uncharacterized protein</fullName>
    </submittedName>
</protein>
<dbReference type="HOGENOM" id="CLU_2401158_0_0_1"/>